<dbReference type="InterPro" id="IPR027303">
    <property type="entry name" value="Gln_synth_gly_rich_site"/>
</dbReference>
<dbReference type="InterPro" id="IPR036651">
    <property type="entry name" value="Gln_synt_N_sf"/>
</dbReference>
<gene>
    <name evidence="11" type="ORF">DMP08_06350</name>
</gene>
<proteinExistence type="inferred from homology"/>
<dbReference type="SMART" id="SM01230">
    <property type="entry name" value="Gln-synt_C"/>
    <property type="match status" value="1"/>
</dbReference>
<accession>A0A3N0BC11</accession>
<dbReference type="Pfam" id="PF00120">
    <property type="entry name" value="Gln-synt_C"/>
    <property type="match status" value="1"/>
</dbReference>
<dbReference type="PROSITE" id="PS51987">
    <property type="entry name" value="GS_CATALYTIC"/>
    <property type="match status" value="1"/>
</dbReference>
<organism evidence="11 12">
    <name type="scientific">Paraeggerthella hongkongensis</name>
    <dbReference type="NCBI Taxonomy" id="230658"/>
    <lineage>
        <taxon>Bacteria</taxon>
        <taxon>Bacillati</taxon>
        <taxon>Actinomycetota</taxon>
        <taxon>Coriobacteriia</taxon>
        <taxon>Eggerthellales</taxon>
        <taxon>Eggerthellaceae</taxon>
        <taxon>Paraeggerthella</taxon>
    </lineage>
</organism>
<comment type="similarity">
    <text evidence="2 7 8">Belongs to the glutamine synthetase family.</text>
</comment>
<dbReference type="GO" id="GO:0006542">
    <property type="term" value="P:glutamine biosynthetic process"/>
    <property type="evidence" value="ECO:0007669"/>
    <property type="project" value="InterPro"/>
</dbReference>
<dbReference type="EMBL" id="QICD01000009">
    <property type="protein sequence ID" value="RNL44806.1"/>
    <property type="molecule type" value="Genomic_DNA"/>
</dbReference>
<dbReference type="InterPro" id="IPR008146">
    <property type="entry name" value="Gln_synth_cat_dom"/>
</dbReference>
<evidence type="ECO:0000256" key="1">
    <source>
        <dbReference type="ARBA" id="ARBA00001946"/>
    </source>
</evidence>
<keyword evidence="6" id="KW-0460">Magnesium</keyword>
<dbReference type="InterPro" id="IPR008147">
    <property type="entry name" value="Gln_synt_N"/>
</dbReference>
<dbReference type="InterPro" id="IPR014746">
    <property type="entry name" value="Gln_synth/guanido_kin_cat_dom"/>
</dbReference>
<comment type="cofactor">
    <cofactor evidence="1">
        <name>Mg(2+)</name>
        <dbReference type="ChEBI" id="CHEBI:18420"/>
    </cofactor>
</comment>
<dbReference type="SUPFAM" id="SSF54368">
    <property type="entry name" value="Glutamine synthetase, N-terminal domain"/>
    <property type="match status" value="1"/>
</dbReference>
<reference evidence="12" key="1">
    <citation type="submission" date="2018-05" db="EMBL/GenBank/DDBJ databases">
        <title>Genome Sequencing of selected type strains of the family Eggerthellaceae.</title>
        <authorList>
            <person name="Danylec N."/>
            <person name="Stoll D.A."/>
            <person name="Doetsch A."/>
            <person name="Huch M."/>
        </authorList>
    </citation>
    <scope>NUCLEOTIDE SEQUENCE [LARGE SCALE GENOMIC DNA]</scope>
    <source>
        <strain evidence="12">DSM 16106</strain>
    </source>
</reference>
<name>A0A3N0BC11_9ACTN</name>
<dbReference type="RefSeq" id="WP_123192106.1">
    <property type="nucleotide sequence ID" value="NZ_QICD01000009.1"/>
</dbReference>
<dbReference type="PROSITE" id="PS51986">
    <property type="entry name" value="GS_BETA_GRASP"/>
    <property type="match status" value="1"/>
</dbReference>
<keyword evidence="4" id="KW-0547">Nucleotide-binding</keyword>
<dbReference type="PROSITE" id="PS00181">
    <property type="entry name" value="GLNA_ATP"/>
    <property type="match status" value="1"/>
</dbReference>
<evidence type="ECO:0000256" key="7">
    <source>
        <dbReference type="PROSITE-ProRule" id="PRU01330"/>
    </source>
</evidence>
<dbReference type="GO" id="GO:0005524">
    <property type="term" value="F:ATP binding"/>
    <property type="evidence" value="ECO:0007669"/>
    <property type="project" value="UniProtKB-KW"/>
</dbReference>
<evidence type="ECO:0000256" key="6">
    <source>
        <dbReference type="ARBA" id="ARBA00022842"/>
    </source>
</evidence>
<dbReference type="Proteomes" id="UP000278632">
    <property type="component" value="Unassembled WGS sequence"/>
</dbReference>
<evidence type="ECO:0000256" key="5">
    <source>
        <dbReference type="ARBA" id="ARBA00022840"/>
    </source>
</evidence>
<dbReference type="PANTHER" id="PTHR43785:SF12">
    <property type="entry name" value="TYPE-1 GLUTAMINE SYNTHETASE 2"/>
    <property type="match status" value="1"/>
</dbReference>
<evidence type="ECO:0000313" key="12">
    <source>
        <dbReference type="Proteomes" id="UP000278632"/>
    </source>
</evidence>
<dbReference type="Gene3D" id="3.10.20.70">
    <property type="entry name" value="Glutamine synthetase, N-terminal domain"/>
    <property type="match status" value="1"/>
</dbReference>
<evidence type="ECO:0000256" key="4">
    <source>
        <dbReference type="ARBA" id="ARBA00022741"/>
    </source>
</evidence>
<comment type="caution">
    <text evidence="11">The sequence shown here is derived from an EMBL/GenBank/DDBJ whole genome shotgun (WGS) entry which is preliminary data.</text>
</comment>
<evidence type="ECO:0000256" key="8">
    <source>
        <dbReference type="RuleBase" id="RU000384"/>
    </source>
</evidence>
<dbReference type="Gene3D" id="3.30.590.10">
    <property type="entry name" value="Glutamine synthetase/guanido kinase, catalytic domain"/>
    <property type="match status" value="1"/>
</dbReference>
<keyword evidence="5" id="KW-0067">ATP-binding</keyword>
<keyword evidence="3" id="KW-0436">Ligase</keyword>
<sequence length="447" mass="49906">MTANPQQDFVLKTIKGRDVHFVRFWFTDVLGTVKSFAVIPSELEDAFADGMGFDGSCIEGFCRTQESDMLAYPDASTFQVLPWRPEANAVGRMFCDIRTPDGTPFEGDPRHVLARTVAKAQDMGYVFNVGPELEFYYFKDAEGTEVLDRGGYFDLTSLDYASDLRRDTVLTLEKMGIPVEYSHHENGPSQHEIDLRFTDALSMADAVMTYKLVVKEIAMKHGVYASFMPKPMADQPGSGMHVHQSLFDLDGNNAFFDPSDSQGYGLSRVAKHYLAGLLKYAPEFCAITNQHVNSYKRLVAGGEAPIYLSWARANRSTLVRVPGYRPNREMACRLELRSPDPGANPYLAFAVMLAAGLAGIEEGLELPDPAEDQSLLALSRQDLRQRGVRTLPESLGEAIELFAASDLMRTTLGDHIHGYLVASKRAEWNDYLAHVSLWERDRYLAVL</sequence>
<feature type="domain" description="GS catalytic" evidence="10">
    <location>
        <begin position="109"/>
        <end position="447"/>
    </location>
</feature>
<feature type="domain" description="GS beta-grasp" evidence="9">
    <location>
        <begin position="17"/>
        <end position="102"/>
    </location>
</feature>
<evidence type="ECO:0000256" key="2">
    <source>
        <dbReference type="ARBA" id="ARBA00009897"/>
    </source>
</evidence>
<evidence type="ECO:0000259" key="9">
    <source>
        <dbReference type="PROSITE" id="PS51986"/>
    </source>
</evidence>
<dbReference type="OrthoDB" id="9807095at2"/>
<protein>
    <submittedName>
        <fullName evidence="11">Glutamine synthetase</fullName>
    </submittedName>
</protein>
<dbReference type="PANTHER" id="PTHR43785">
    <property type="entry name" value="GAMMA-GLUTAMYLPUTRESCINE SYNTHETASE"/>
    <property type="match status" value="1"/>
</dbReference>
<evidence type="ECO:0000259" key="10">
    <source>
        <dbReference type="PROSITE" id="PS51987"/>
    </source>
</evidence>
<evidence type="ECO:0000313" key="11">
    <source>
        <dbReference type="EMBL" id="RNL44806.1"/>
    </source>
</evidence>
<dbReference type="GO" id="GO:0004356">
    <property type="term" value="F:glutamine synthetase activity"/>
    <property type="evidence" value="ECO:0007669"/>
    <property type="project" value="InterPro"/>
</dbReference>
<evidence type="ECO:0000256" key="3">
    <source>
        <dbReference type="ARBA" id="ARBA00022598"/>
    </source>
</evidence>
<dbReference type="Pfam" id="PF03951">
    <property type="entry name" value="Gln-synt_N"/>
    <property type="match status" value="1"/>
</dbReference>
<keyword evidence="12" id="KW-1185">Reference proteome</keyword>
<dbReference type="AlphaFoldDB" id="A0A3N0BC11"/>
<dbReference type="SUPFAM" id="SSF55931">
    <property type="entry name" value="Glutamine synthetase/guanido kinase"/>
    <property type="match status" value="1"/>
</dbReference>